<reference evidence="7" key="1">
    <citation type="journal article" date="2021" name="Nat. Commun.">
        <title>Genetic determinants of endophytism in the Arabidopsis root mycobiome.</title>
        <authorList>
            <person name="Mesny F."/>
            <person name="Miyauchi S."/>
            <person name="Thiergart T."/>
            <person name="Pickel B."/>
            <person name="Atanasova L."/>
            <person name="Karlsson M."/>
            <person name="Huettel B."/>
            <person name="Barry K.W."/>
            <person name="Haridas S."/>
            <person name="Chen C."/>
            <person name="Bauer D."/>
            <person name="Andreopoulos W."/>
            <person name="Pangilinan J."/>
            <person name="LaButti K."/>
            <person name="Riley R."/>
            <person name="Lipzen A."/>
            <person name="Clum A."/>
            <person name="Drula E."/>
            <person name="Henrissat B."/>
            <person name="Kohler A."/>
            <person name="Grigoriev I.V."/>
            <person name="Martin F.M."/>
            <person name="Hacquard S."/>
        </authorList>
    </citation>
    <scope>NUCLEOTIDE SEQUENCE</scope>
    <source>
        <strain evidence="7">MPI-CAGE-CH-0235</strain>
    </source>
</reference>
<comment type="similarity">
    <text evidence="2">Belongs to the PPR family. P subfamily.</text>
</comment>
<gene>
    <name evidence="7" type="ORF">B0I35DRAFT_361168</name>
</gene>
<dbReference type="OrthoDB" id="185373at2759"/>
<dbReference type="PROSITE" id="PS50404">
    <property type="entry name" value="GST_NTER"/>
    <property type="match status" value="1"/>
</dbReference>
<dbReference type="InterPro" id="IPR004046">
    <property type="entry name" value="GST_C"/>
</dbReference>
<comment type="caution">
    <text evidence="7">The sequence shown here is derived from an EMBL/GenBank/DDBJ whole genome shotgun (WGS) entry which is preliminary data.</text>
</comment>
<keyword evidence="8" id="KW-1185">Reference proteome</keyword>
<dbReference type="Gene3D" id="1.20.1050.10">
    <property type="match status" value="1"/>
</dbReference>
<evidence type="ECO:0000313" key="7">
    <source>
        <dbReference type="EMBL" id="KAH7308189.1"/>
    </source>
</evidence>
<dbReference type="Pfam" id="PF02798">
    <property type="entry name" value="GST_N"/>
    <property type="match status" value="1"/>
</dbReference>
<dbReference type="PANTHER" id="PTHR46128:SF342">
    <property type="entry name" value="PENTACOTRIPEPTIDE-REPEAT REGION OF PRORP DOMAIN-CONTAINING PROTEIN"/>
    <property type="match status" value="1"/>
</dbReference>
<evidence type="ECO:0000313" key="8">
    <source>
        <dbReference type="Proteomes" id="UP000813444"/>
    </source>
</evidence>
<dbReference type="Gene3D" id="3.40.30.10">
    <property type="entry name" value="Glutaredoxin"/>
    <property type="match status" value="1"/>
</dbReference>
<organism evidence="7 8">
    <name type="scientific">Stachybotrys elegans</name>
    <dbReference type="NCBI Taxonomy" id="80388"/>
    <lineage>
        <taxon>Eukaryota</taxon>
        <taxon>Fungi</taxon>
        <taxon>Dikarya</taxon>
        <taxon>Ascomycota</taxon>
        <taxon>Pezizomycotina</taxon>
        <taxon>Sordariomycetes</taxon>
        <taxon>Hypocreomycetidae</taxon>
        <taxon>Hypocreales</taxon>
        <taxon>Stachybotryaceae</taxon>
        <taxon>Stachybotrys</taxon>
    </lineage>
</organism>
<feature type="domain" description="GST C-terminal" evidence="6">
    <location>
        <begin position="91"/>
        <end position="228"/>
    </location>
</feature>
<evidence type="ECO:0000259" key="5">
    <source>
        <dbReference type="PROSITE" id="PS50404"/>
    </source>
</evidence>
<evidence type="ECO:0000259" key="6">
    <source>
        <dbReference type="PROSITE" id="PS50405"/>
    </source>
</evidence>
<comment type="similarity">
    <text evidence="1">Belongs to the GST superfamily.</text>
</comment>
<feature type="region of interest" description="Disordered" evidence="4">
    <location>
        <begin position="249"/>
        <end position="288"/>
    </location>
</feature>
<name>A0A8K0SKE9_9HYPO</name>
<dbReference type="PANTHER" id="PTHR46128">
    <property type="entry name" value="MITOCHONDRIAL GROUP I INTRON SPLICING FACTOR CCM1"/>
    <property type="match status" value="1"/>
</dbReference>
<proteinExistence type="inferred from homology"/>
<dbReference type="InterPro" id="IPR011990">
    <property type="entry name" value="TPR-like_helical_dom_sf"/>
</dbReference>
<protein>
    <recommendedName>
        <fullName evidence="9">GST N-terminal domain-containing protein</fullName>
    </recommendedName>
</protein>
<feature type="domain" description="GST N-terminal" evidence="5">
    <location>
        <begin position="6"/>
        <end position="94"/>
    </location>
</feature>
<evidence type="ECO:0000256" key="3">
    <source>
        <dbReference type="PROSITE-ProRule" id="PRU00708"/>
    </source>
</evidence>
<dbReference type="InterPro" id="IPR036282">
    <property type="entry name" value="Glutathione-S-Trfase_C_sf"/>
</dbReference>
<evidence type="ECO:0000256" key="2">
    <source>
        <dbReference type="ARBA" id="ARBA00007626"/>
    </source>
</evidence>
<dbReference type="PROSITE" id="PS50405">
    <property type="entry name" value="GST_CTER"/>
    <property type="match status" value="1"/>
</dbReference>
<dbReference type="InterPro" id="IPR050872">
    <property type="entry name" value="PPR_P_subfamily"/>
</dbReference>
<dbReference type="CDD" id="cd03046">
    <property type="entry name" value="GST_N_GTT1_like"/>
    <property type="match status" value="1"/>
</dbReference>
<dbReference type="Pfam" id="PF13041">
    <property type="entry name" value="PPR_2"/>
    <property type="match status" value="1"/>
</dbReference>
<sequence length="1053" mass="117586">MSAEEQPKIKLYWLNTSRAESIIWLLEELKVPYEVEAFHRTRSFMAPPELQKIHPLGKSPVVTVTPPGAGAQPIVLAESGFITKYLCEHFDEGKKLVPARWKEGMEGKYTWLRSNSVPFYVRPITSMVAGQIFQHFLLPNARKNLGMLEEMLTTSGGGYLCGDSLTAADILMSFTFSSGRQLLNELGDWEGGSWAAEFPNLEQYVQRMMAEEGFKKTQEKLEELARCSRCLYRLALVSRRRPVNAGVGASQVAHASTHAPSAQASRTAAERRETAHIHTRARKPHHTPEEASLELFNNVVNAQSDKQPGVSTTPGTVQLTSQVKALMGSSLTTGQKLDVFMTDTLPYLEKLRFHLPRHLYIITHQFVTDTCKAMLNHTTPGARLALTRIFQSLGYTRTQDLNFLVLSICHVLANKQVGPEDRRALTLELVSLWRFISTVRRSSSSRKHHGFVIPNLSALSKALEQESPTVPNMHPATRAVTIGFPQFPGAQAERLVPGFWCTMTLLAQEGDARYLRANAGPLLDLAATAIDFGNLAADVNYIKSIFEGASTFPGQELSELAASVQEHWSDVLSIPEKAPEWRKGPGSSGDASDARIDQKLAWVHKQLQSAHLARNLRVMSQVWRDFNEYINKEPRVLERLPSNPEFLDFWVFVWCAGRVDTRLQETLELINKVGLQPTVRTYTSMMHGWKLRRDKDKIDALWKVLIDSGLPLDNVIWTERISGLMELGEAQRSIEALAQMQTIWKRAHSHDPDTAVAKPQIEVVNAVFKGTLDLDRQAAHALLDWASQEGIEPNVYTFNIMLRDHFRRGDMDGVRSVLKTMHYHGLPPDGATFTIILEEVFGNMEGASSSEIVDAVNLVFEDIKTSGLKPTPETYGKMLYAVASLPESDTAIELIQQHMTSQGLAITSHMVTILIKRIVAQPEPDLQAIQDLLAKHGLDDVSKGDQTLWERVVNAYAVGGDSQRALALFDTLAKVGRPVTSLPSLTGLLNALVERGERSEAQHVVKTVLDNKLRTAESENPRYWKHRFWFMARKFGLMPDADASPPSHNDAAG</sequence>
<dbReference type="AlphaFoldDB" id="A0A8K0SKE9"/>
<dbReference type="SFLD" id="SFLDS00019">
    <property type="entry name" value="Glutathione_Transferase_(cytos"/>
    <property type="match status" value="1"/>
</dbReference>
<dbReference type="InterPro" id="IPR002885">
    <property type="entry name" value="PPR_rpt"/>
</dbReference>
<dbReference type="Pfam" id="PF00043">
    <property type="entry name" value="GST_C"/>
    <property type="match status" value="1"/>
</dbReference>
<dbReference type="InterPro" id="IPR010987">
    <property type="entry name" value="Glutathione-S-Trfase_C-like"/>
</dbReference>
<dbReference type="InterPro" id="IPR036249">
    <property type="entry name" value="Thioredoxin-like_sf"/>
</dbReference>
<dbReference type="SUPFAM" id="SSF47616">
    <property type="entry name" value="GST C-terminal domain-like"/>
    <property type="match status" value="1"/>
</dbReference>
<dbReference type="EMBL" id="JAGPNK010000016">
    <property type="protein sequence ID" value="KAH7308189.1"/>
    <property type="molecule type" value="Genomic_DNA"/>
</dbReference>
<evidence type="ECO:0000256" key="1">
    <source>
        <dbReference type="ARBA" id="ARBA00007409"/>
    </source>
</evidence>
<dbReference type="InterPro" id="IPR004045">
    <property type="entry name" value="Glutathione_S-Trfase_N"/>
</dbReference>
<dbReference type="SUPFAM" id="SSF52833">
    <property type="entry name" value="Thioredoxin-like"/>
    <property type="match status" value="1"/>
</dbReference>
<dbReference type="InterPro" id="IPR040079">
    <property type="entry name" value="Glutathione_S-Trfase"/>
</dbReference>
<accession>A0A8K0SKE9</accession>
<evidence type="ECO:0000256" key="4">
    <source>
        <dbReference type="SAM" id="MobiDB-lite"/>
    </source>
</evidence>
<dbReference type="PROSITE" id="PS51375">
    <property type="entry name" value="PPR"/>
    <property type="match status" value="1"/>
</dbReference>
<dbReference type="SFLD" id="SFLDG00358">
    <property type="entry name" value="Main_(cytGST)"/>
    <property type="match status" value="1"/>
</dbReference>
<evidence type="ECO:0008006" key="9">
    <source>
        <dbReference type="Google" id="ProtNLM"/>
    </source>
</evidence>
<feature type="repeat" description="PPR" evidence="3">
    <location>
        <begin position="794"/>
        <end position="828"/>
    </location>
</feature>
<dbReference type="Proteomes" id="UP000813444">
    <property type="component" value="Unassembled WGS sequence"/>
</dbReference>
<dbReference type="Gene3D" id="1.25.40.10">
    <property type="entry name" value="Tetratricopeptide repeat domain"/>
    <property type="match status" value="3"/>
</dbReference>